<evidence type="ECO:0000256" key="6">
    <source>
        <dbReference type="ARBA" id="ARBA00023180"/>
    </source>
</evidence>
<reference evidence="10" key="1">
    <citation type="submission" date="2016-11" db="UniProtKB">
        <authorList>
            <consortium name="WormBaseParasite"/>
        </authorList>
    </citation>
    <scope>IDENTIFICATION</scope>
</reference>
<dbReference type="InterPro" id="IPR002110">
    <property type="entry name" value="Ankyrin_rpt"/>
</dbReference>
<dbReference type="GO" id="GO:0034220">
    <property type="term" value="P:monoatomic ion transmembrane transport"/>
    <property type="evidence" value="ECO:0007669"/>
    <property type="project" value="UniProtKB-KW"/>
</dbReference>
<keyword evidence="9" id="KW-1185">Reference proteome</keyword>
<keyword evidence="3" id="KW-0677">Repeat</keyword>
<dbReference type="GO" id="GO:0022857">
    <property type="term" value="F:transmembrane transporter activity"/>
    <property type="evidence" value="ECO:0007669"/>
    <property type="project" value="TreeGrafter"/>
</dbReference>
<accession>A0A1I8IB57</accession>
<evidence type="ECO:0000256" key="5">
    <source>
        <dbReference type="ARBA" id="ARBA00023065"/>
    </source>
</evidence>
<evidence type="ECO:0000256" key="7">
    <source>
        <dbReference type="ARBA" id="ARBA00023303"/>
    </source>
</evidence>
<protein>
    <submittedName>
        <fullName evidence="10">ANK_REP_REGION domain-containing protein</fullName>
    </submittedName>
</protein>
<evidence type="ECO:0000256" key="2">
    <source>
        <dbReference type="ARBA" id="ARBA00022606"/>
    </source>
</evidence>
<dbReference type="InterPro" id="IPR052076">
    <property type="entry name" value="TRP_cation_channel"/>
</dbReference>
<feature type="repeat" description="ANK" evidence="8">
    <location>
        <begin position="1"/>
        <end position="33"/>
    </location>
</feature>
<keyword evidence="2" id="KW-0716">Sensory transduction</keyword>
<proteinExistence type="predicted"/>
<dbReference type="PROSITE" id="PS50088">
    <property type="entry name" value="ANK_REPEAT"/>
    <property type="match status" value="1"/>
</dbReference>
<dbReference type="PANTHER" id="PTHR47143">
    <property type="entry name" value="TRANSIENT RECEPTOR POTENTIAL CATION CHANNEL PROTEIN PAINLESS"/>
    <property type="match status" value="1"/>
</dbReference>
<dbReference type="GO" id="GO:1902495">
    <property type="term" value="C:transmembrane transporter complex"/>
    <property type="evidence" value="ECO:0007669"/>
    <property type="project" value="TreeGrafter"/>
</dbReference>
<dbReference type="Gene3D" id="1.25.40.20">
    <property type="entry name" value="Ankyrin repeat-containing domain"/>
    <property type="match status" value="1"/>
</dbReference>
<dbReference type="WBParaSite" id="maker-uti_cns_0011216-snap-gene-0.3-mRNA-1">
    <property type="protein sequence ID" value="maker-uti_cns_0011216-snap-gene-0.3-mRNA-1"/>
    <property type="gene ID" value="maker-uti_cns_0011216-snap-gene-0.3"/>
</dbReference>
<keyword evidence="7" id="KW-0407">Ion channel</keyword>
<dbReference type="Pfam" id="PF12796">
    <property type="entry name" value="Ank_2"/>
    <property type="match status" value="1"/>
</dbReference>
<dbReference type="PANTHER" id="PTHR47143:SF1">
    <property type="entry name" value="ION_TRANS DOMAIN-CONTAINING PROTEIN"/>
    <property type="match status" value="1"/>
</dbReference>
<organism evidence="9 10">
    <name type="scientific">Macrostomum lignano</name>
    <dbReference type="NCBI Taxonomy" id="282301"/>
    <lineage>
        <taxon>Eukaryota</taxon>
        <taxon>Metazoa</taxon>
        <taxon>Spiralia</taxon>
        <taxon>Lophotrochozoa</taxon>
        <taxon>Platyhelminthes</taxon>
        <taxon>Rhabditophora</taxon>
        <taxon>Macrostomorpha</taxon>
        <taxon>Macrostomida</taxon>
        <taxon>Macrostomidae</taxon>
        <taxon>Macrostomum</taxon>
    </lineage>
</organism>
<evidence type="ECO:0000256" key="8">
    <source>
        <dbReference type="PROSITE-ProRule" id="PRU00023"/>
    </source>
</evidence>
<keyword evidence="4 8" id="KW-0040">ANK repeat</keyword>
<keyword evidence="6" id="KW-0325">Glycoprotein</keyword>
<name>A0A1I8IB57_9PLAT</name>
<evidence type="ECO:0000313" key="10">
    <source>
        <dbReference type="WBParaSite" id="maker-uti_cns_0011216-snap-gene-0.3-mRNA-1"/>
    </source>
</evidence>
<keyword evidence="5" id="KW-0406">Ion transport</keyword>
<evidence type="ECO:0000256" key="1">
    <source>
        <dbReference type="ARBA" id="ARBA00022448"/>
    </source>
</evidence>
<evidence type="ECO:0000313" key="9">
    <source>
        <dbReference type="Proteomes" id="UP000095280"/>
    </source>
</evidence>
<dbReference type="InterPro" id="IPR036770">
    <property type="entry name" value="Ankyrin_rpt-contain_sf"/>
</dbReference>
<evidence type="ECO:0000256" key="4">
    <source>
        <dbReference type="ARBA" id="ARBA00023043"/>
    </source>
</evidence>
<keyword evidence="1" id="KW-0813">Transport</keyword>
<evidence type="ECO:0000256" key="3">
    <source>
        <dbReference type="ARBA" id="ARBA00022737"/>
    </source>
</evidence>
<dbReference type="Proteomes" id="UP000095280">
    <property type="component" value="Unplaced"/>
</dbReference>
<sequence>NTALHYACKHAGSSARSLELLLSNGAQLQQNYNGETPVDVAVLNNNGPAISLLFSDAYCDWVMSYRKDTGMSHMDILIQHSPQTALTILNRSMTKSGADNFGKEFHGDAQLFSTWTPAQMTRPPSPTATWAFAPWLSDNAKDLLKHPLCAALLESFTRYFFWCDFFFYAVFLCCPHRVRGRPGTAAHQSGGCQHRLAGIPASSGGSVWGPWD</sequence>
<dbReference type="AlphaFoldDB" id="A0A1I8IB57"/>
<dbReference type="SUPFAM" id="SSF48403">
    <property type="entry name" value="Ankyrin repeat"/>
    <property type="match status" value="1"/>
</dbReference>